<comment type="caution">
    <text evidence="2">The sequence shown here is derived from an EMBL/GenBank/DDBJ whole genome shotgun (WGS) entry which is preliminary data.</text>
</comment>
<dbReference type="SUPFAM" id="SSF52743">
    <property type="entry name" value="Subtilisin-like"/>
    <property type="match status" value="1"/>
</dbReference>
<accession>A0A420Y1V1</accession>
<dbReference type="Gene3D" id="3.40.50.200">
    <property type="entry name" value="Peptidase S8/S53 domain"/>
    <property type="match status" value="1"/>
</dbReference>
<dbReference type="AlphaFoldDB" id="A0A420Y1V1"/>
<gene>
    <name evidence="2" type="ORF">DL546_005567</name>
</gene>
<feature type="domain" description="Peptidase S8/S53" evidence="1">
    <location>
        <begin position="5"/>
        <end position="183"/>
    </location>
</feature>
<dbReference type="EMBL" id="QVQW01000067">
    <property type="protein sequence ID" value="RKU41844.1"/>
    <property type="molecule type" value="Genomic_DNA"/>
</dbReference>
<keyword evidence="3" id="KW-1185">Reference proteome</keyword>
<dbReference type="GO" id="GO:0004252">
    <property type="term" value="F:serine-type endopeptidase activity"/>
    <property type="evidence" value="ECO:0007669"/>
    <property type="project" value="InterPro"/>
</dbReference>
<organism evidence="2 3">
    <name type="scientific">Coniochaeta pulveracea</name>
    <dbReference type="NCBI Taxonomy" id="177199"/>
    <lineage>
        <taxon>Eukaryota</taxon>
        <taxon>Fungi</taxon>
        <taxon>Dikarya</taxon>
        <taxon>Ascomycota</taxon>
        <taxon>Pezizomycotina</taxon>
        <taxon>Sordariomycetes</taxon>
        <taxon>Sordariomycetidae</taxon>
        <taxon>Coniochaetales</taxon>
        <taxon>Coniochaetaceae</taxon>
        <taxon>Coniochaeta</taxon>
    </lineage>
</organism>
<reference evidence="2 3" key="1">
    <citation type="submission" date="2018-08" db="EMBL/GenBank/DDBJ databases">
        <title>Draft genome of the lignicolous fungus Coniochaeta pulveracea.</title>
        <authorList>
            <person name="Borstlap C.J."/>
            <person name="De Witt R.N."/>
            <person name="Botha A."/>
            <person name="Volschenk H."/>
        </authorList>
    </citation>
    <scope>NUCLEOTIDE SEQUENCE [LARGE SCALE GENOMIC DNA]</scope>
    <source>
        <strain evidence="2 3">CAB683</strain>
    </source>
</reference>
<sequence length="436" mass="47635">MGQRFGVAKQATLIPVVVPEPHTAYDLADAFEAIVQDITASPQKQKHTVIFTTLSVGPDREISDLERLHNAIQQLMDMDVVIVISGGNLNGAAVEEYPQAWASDDFPLIVVGSVDATGAKVPNVPDVVRISTHAVSRNIVCVAGVSEAPILASYFAFGAPQVAGQVAIWLSYDSPPIDRTNGRVARNMRDYVETHPDAGWVRSGGQRVVYNGVTEAINPSFKTCAGLASNKYVERETVRKAVQQDFCVQVPPQSFSKRYNGGSMEDMVLSIQYDGRTPLDHTINSAGCVQFLLGELADGCDAANNPNNWKGGGVADLTGVKYTVTPMAERQPANVARLGICRRGVNGLRDHEYLVIGRGWLSSDAGQEFYQFLFDHCGLRLDSWGFNYYLDEDGREWSVRFATDENIPPSWITEAALRFGAPDDFDCDDCWGSDCS</sequence>
<dbReference type="STRING" id="177199.A0A420Y1V1"/>
<dbReference type="Pfam" id="PF00082">
    <property type="entry name" value="Peptidase_S8"/>
    <property type="match status" value="1"/>
</dbReference>
<evidence type="ECO:0000313" key="2">
    <source>
        <dbReference type="EMBL" id="RKU41844.1"/>
    </source>
</evidence>
<dbReference type="InterPro" id="IPR000209">
    <property type="entry name" value="Peptidase_S8/S53_dom"/>
</dbReference>
<dbReference type="InterPro" id="IPR036852">
    <property type="entry name" value="Peptidase_S8/S53_dom_sf"/>
</dbReference>
<dbReference type="Proteomes" id="UP000275385">
    <property type="component" value="Unassembled WGS sequence"/>
</dbReference>
<protein>
    <recommendedName>
        <fullName evidence="1">Peptidase S8/S53 domain-containing protein</fullName>
    </recommendedName>
</protein>
<proteinExistence type="predicted"/>
<dbReference type="OrthoDB" id="5232272at2759"/>
<evidence type="ECO:0000259" key="1">
    <source>
        <dbReference type="Pfam" id="PF00082"/>
    </source>
</evidence>
<dbReference type="GO" id="GO:0006508">
    <property type="term" value="P:proteolysis"/>
    <property type="evidence" value="ECO:0007669"/>
    <property type="project" value="InterPro"/>
</dbReference>
<name>A0A420Y1V1_9PEZI</name>
<evidence type="ECO:0000313" key="3">
    <source>
        <dbReference type="Proteomes" id="UP000275385"/>
    </source>
</evidence>